<evidence type="ECO:0000256" key="7">
    <source>
        <dbReference type="ARBA" id="ARBA00023027"/>
    </source>
</evidence>
<dbReference type="EC" id="1.6.5.9" evidence="2"/>
<dbReference type="PANTHER" id="PTHR43706:SF47">
    <property type="entry name" value="EXTERNAL NADH-UBIQUINONE OXIDOREDUCTASE 1, MITOCHONDRIAL-RELATED"/>
    <property type="match status" value="1"/>
</dbReference>
<keyword evidence="7" id="KW-0520">NAD</keyword>
<comment type="catalytic activity">
    <reaction evidence="8">
        <text>a quinone + NADH + H(+) = a quinol + NAD(+)</text>
        <dbReference type="Rhea" id="RHEA:46160"/>
        <dbReference type="ChEBI" id="CHEBI:15378"/>
        <dbReference type="ChEBI" id="CHEBI:24646"/>
        <dbReference type="ChEBI" id="CHEBI:57540"/>
        <dbReference type="ChEBI" id="CHEBI:57945"/>
        <dbReference type="ChEBI" id="CHEBI:132124"/>
        <dbReference type="EC" id="1.6.5.9"/>
    </reaction>
</comment>
<evidence type="ECO:0000259" key="9">
    <source>
        <dbReference type="Pfam" id="PF07992"/>
    </source>
</evidence>
<evidence type="ECO:0000313" key="11">
    <source>
        <dbReference type="EMBL" id="TSB02211.1"/>
    </source>
</evidence>
<keyword evidence="6" id="KW-0560">Oxidoreductase</keyword>
<evidence type="ECO:0000256" key="2">
    <source>
        <dbReference type="ARBA" id="ARBA00012637"/>
    </source>
</evidence>
<sequence length="436" mass="46734">MTSGKRPHVVIVGAGFGGLAAAHGLRNSPVDITLIDKRNHHLFQPLLYQVATAGLSPADIAAPIRAIVRHNANTKVILDRVYGVDTVQQHVILGDHEPVSYDWLVLATGARHSYFGRDEWAPYAPGIKTVEDATAVRRKILLALEKAEIETDKDKRHALLTFVVIGGGPTGVEMAGAIAELARQSVSRDFRSITPYCSKVILIEGGQRLLATFPEELSIKAKAAIEQLGVEVRLGKPVNSVDEHGVTVGDEYIPTDTAVWAAGVKASRAAEWLGIAPDRAGRVPVGPGLNPAGFTNIFVIGDTAACANGSGGTLPGVAPVAKQQGAHVAQSINLALAGRNPKAFRYRNYGSLATIGRNRAVADFGRFKMSGHPAWLLWCVAHIWFLSGFRNRFVVGANWLWNYLTFARGARLITGDVAPDLPSTLTPGPALRQLNI</sequence>
<dbReference type="InterPro" id="IPR023753">
    <property type="entry name" value="FAD/NAD-binding_dom"/>
</dbReference>
<dbReference type="Proteomes" id="UP000320160">
    <property type="component" value="Unassembled WGS sequence"/>
</dbReference>
<accession>A0A553WBZ6</accession>
<reference evidence="11 12" key="1">
    <citation type="submission" date="2019-07" db="EMBL/GenBank/DDBJ databases">
        <authorList>
            <person name="Park M."/>
        </authorList>
    </citation>
    <scope>NUCLEOTIDE SEQUENCE [LARGE SCALE GENOMIC DNA]</scope>
    <source>
        <strain evidence="11 12">KCTC32445</strain>
    </source>
</reference>
<name>A0A553WBZ6_9SPHN</name>
<dbReference type="PRINTS" id="PR00411">
    <property type="entry name" value="PNDRDTASEI"/>
</dbReference>
<dbReference type="EMBL" id="VKKU01000002">
    <property type="protein sequence ID" value="TSB02211.1"/>
    <property type="molecule type" value="Genomic_DNA"/>
</dbReference>
<keyword evidence="5" id="KW-0809">Transit peptide</keyword>
<dbReference type="RefSeq" id="WP_143777429.1">
    <property type="nucleotide sequence ID" value="NZ_VKKU01000002.1"/>
</dbReference>
<evidence type="ECO:0000256" key="6">
    <source>
        <dbReference type="ARBA" id="ARBA00023002"/>
    </source>
</evidence>
<protein>
    <recommendedName>
        <fullName evidence="2">NADH:ubiquinone reductase (non-electrogenic)</fullName>
        <ecNumber evidence="2">1.6.5.9</ecNumber>
    </recommendedName>
</protein>
<evidence type="ECO:0000256" key="5">
    <source>
        <dbReference type="ARBA" id="ARBA00022946"/>
    </source>
</evidence>
<dbReference type="PRINTS" id="PR00368">
    <property type="entry name" value="FADPNR"/>
</dbReference>
<evidence type="ECO:0000256" key="8">
    <source>
        <dbReference type="ARBA" id="ARBA00047599"/>
    </source>
</evidence>
<evidence type="ECO:0000313" key="12">
    <source>
        <dbReference type="Proteomes" id="UP000320160"/>
    </source>
</evidence>
<keyword evidence="4" id="KW-0274">FAD</keyword>
<dbReference type="InterPro" id="IPR036188">
    <property type="entry name" value="FAD/NAD-bd_sf"/>
</dbReference>
<feature type="domain" description="External alternative NADH-ubiquinone oxidoreductase-like C-terminal" evidence="10">
    <location>
        <begin position="350"/>
        <end position="404"/>
    </location>
</feature>
<dbReference type="InterPro" id="IPR054585">
    <property type="entry name" value="NDH2-like_C"/>
</dbReference>
<gene>
    <name evidence="11" type="ORF">FOM92_13965</name>
</gene>
<evidence type="ECO:0000259" key="10">
    <source>
        <dbReference type="Pfam" id="PF22366"/>
    </source>
</evidence>
<dbReference type="OrthoDB" id="9781621at2"/>
<dbReference type="GO" id="GO:0050136">
    <property type="term" value="F:NADH dehydrogenase (quinone) (non-electrogenic) activity"/>
    <property type="evidence" value="ECO:0007669"/>
    <property type="project" value="UniProtKB-EC"/>
</dbReference>
<dbReference type="SUPFAM" id="SSF51905">
    <property type="entry name" value="FAD/NAD(P)-binding domain"/>
    <property type="match status" value="1"/>
</dbReference>
<feature type="domain" description="FAD/NAD(P)-binding" evidence="9">
    <location>
        <begin position="8"/>
        <end position="325"/>
    </location>
</feature>
<dbReference type="InterPro" id="IPR045024">
    <property type="entry name" value="NDH-2"/>
</dbReference>
<organism evidence="11 12">
    <name type="scientific">Sphingorhabdus contaminans</name>
    <dbReference type="NCBI Taxonomy" id="1343899"/>
    <lineage>
        <taxon>Bacteria</taxon>
        <taxon>Pseudomonadati</taxon>
        <taxon>Pseudomonadota</taxon>
        <taxon>Alphaproteobacteria</taxon>
        <taxon>Sphingomonadales</taxon>
        <taxon>Sphingomonadaceae</taxon>
        <taxon>Sphingorhabdus</taxon>
    </lineage>
</organism>
<comment type="similarity">
    <text evidence="1">Belongs to the NADH dehydrogenase family.</text>
</comment>
<evidence type="ECO:0000256" key="1">
    <source>
        <dbReference type="ARBA" id="ARBA00005272"/>
    </source>
</evidence>
<comment type="caution">
    <text evidence="11">The sequence shown here is derived from an EMBL/GenBank/DDBJ whole genome shotgun (WGS) entry which is preliminary data.</text>
</comment>
<keyword evidence="12" id="KW-1185">Reference proteome</keyword>
<evidence type="ECO:0000256" key="3">
    <source>
        <dbReference type="ARBA" id="ARBA00022630"/>
    </source>
</evidence>
<dbReference type="PANTHER" id="PTHR43706">
    <property type="entry name" value="NADH DEHYDROGENASE"/>
    <property type="match status" value="1"/>
</dbReference>
<dbReference type="Gene3D" id="3.50.50.100">
    <property type="match status" value="1"/>
</dbReference>
<dbReference type="AlphaFoldDB" id="A0A553WBZ6"/>
<dbReference type="Pfam" id="PF07992">
    <property type="entry name" value="Pyr_redox_2"/>
    <property type="match status" value="1"/>
</dbReference>
<evidence type="ECO:0000256" key="4">
    <source>
        <dbReference type="ARBA" id="ARBA00022827"/>
    </source>
</evidence>
<keyword evidence="3" id="KW-0285">Flavoprotein</keyword>
<proteinExistence type="inferred from homology"/>
<dbReference type="Pfam" id="PF22366">
    <property type="entry name" value="NDH2_C"/>
    <property type="match status" value="1"/>
</dbReference>